<comment type="similarity">
    <text evidence="1">Belongs to the NipSnap family.</text>
</comment>
<keyword evidence="4" id="KW-1185">Reference proteome</keyword>
<comment type="caution">
    <text evidence="3">The sequence shown here is derived from an EMBL/GenBank/DDBJ whole genome shotgun (WGS) entry which is preliminary data.</text>
</comment>
<dbReference type="InterPro" id="IPR011008">
    <property type="entry name" value="Dimeric_a/b-barrel"/>
</dbReference>
<dbReference type="PANTHER" id="PTHR21017">
    <property type="entry name" value="NIPSNAP-RELATED"/>
    <property type="match status" value="1"/>
</dbReference>
<reference evidence="4" key="1">
    <citation type="journal article" date="2019" name="Int. J. Syst. Evol. Microbiol.">
        <title>The Global Catalogue of Microorganisms (GCM) 10K type strain sequencing project: providing services to taxonomists for standard genome sequencing and annotation.</title>
        <authorList>
            <consortium name="The Broad Institute Genomics Platform"/>
            <consortium name="The Broad Institute Genome Sequencing Center for Infectious Disease"/>
            <person name="Wu L."/>
            <person name="Ma J."/>
        </authorList>
    </citation>
    <scope>NUCLEOTIDE SEQUENCE [LARGE SCALE GENOMIC DNA]</scope>
    <source>
        <strain evidence="4">CGMCC 1.12922</strain>
    </source>
</reference>
<feature type="domain" description="NIPSNAP" evidence="2">
    <location>
        <begin position="3"/>
        <end position="101"/>
    </location>
</feature>
<dbReference type="PANTHER" id="PTHR21017:SF17">
    <property type="entry name" value="PROTEIN NIPSNAP"/>
    <property type="match status" value="1"/>
</dbReference>
<accession>A0ABQ1QV00</accession>
<evidence type="ECO:0000313" key="3">
    <source>
        <dbReference type="EMBL" id="GGD47627.1"/>
    </source>
</evidence>
<protein>
    <submittedName>
        <fullName evidence="3">NIPSNAP family protein</fullName>
    </submittedName>
</protein>
<dbReference type="InterPro" id="IPR012577">
    <property type="entry name" value="NIPSNAP"/>
</dbReference>
<evidence type="ECO:0000259" key="2">
    <source>
        <dbReference type="Pfam" id="PF07978"/>
    </source>
</evidence>
<gene>
    <name evidence="3" type="ORF">GCM10011358_34280</name>
</gene>
<evidence type="ECO:0000313" key="4">
    <source>
        <dbReference type="Proteomes" id="UP000617355"/>
    </source>
</evidence>
<dbReference type="Proteomes" id="UP000617355">
    <property type="component" value="Unassembled WGS sequence"/>
</dbReference>
<evidence type="ECO:0000256" key="1">
    <source>
        <dbReference type="ARBA" id="ARBA00005291"/>
    </source>
</evidence>
<organism evidence="3 4">
    <name type="scientific">Sinisalibacter lacisalsi</name>
    <dbReference type="NCBI Taxonomy" id="1526570"/>
    <lineage>
        <taxon>Bacteria</taxon>
        <taxon>Pseudomonadati</taxon>
        <taxon>Pseudomonadota</taxon>
        <taxon>Alphaproteobacteria</taxon>
        <taxon>Rhodobacterales</taxon>
        <taxon>Roseobacteraceae</taxon>
        <taxon>Sinisalibacter</taxon>
    </lineage>
</organism>
<dbReference type="EMBL" id="BMGI01000006">
    <property type="protein sequence ID" value="GGD47627.1"/>
    <property type="molecule type" value="Genomic_DNA"/>
</dbReference>
<dbReference type="SUPFAM" id="SSF54909">
    <property type="entry name" value="Dimeric alpha+beta barrel"/>
    <property type="match status" value="1"/>
</dbReference>
<dbReference type="Gene3D" id="3.30.70.100">
    <property type="match status" value="1"/>
</dbReference>
<dbReference type="Pfam" id="PF07978">
    <property type="entry name" value="NIPSNAP"/>
    <property type="match status" value="1"/>
</dbReference>
<sequence>MIYEHRTYRITAGKAAEFLAIYEKEGLGIISKYATLIGCWVTESGPLNSIVFIWGYDSYEHRATQRGKLGADPEWQAFVPRILPFLEYQESMFLNPAPFSPHA</sequence>
<proteinExistence type="inferred from homology"/>
<dbReference type="InterPro" id="IPR051557">
    <property type="entry name" value="NipSnap_domain"/>
</dbReference>
<dbReference type="RefSeq" id="WP_188530186.1">
    <property type="nucleotide sequence ID" value="NZ_BMGI01000006.1"/>
</dbReference>
<name>A0ABQ1QV00_9RHOB</name>